<proteinExistence type="predicted"/>
<accession>A0A383B2F4</accession>
<reference evidence="1" key="1">
    <citation type="submission" date="2018-05" db="EMBL/GenBank/DDBJ databases">
        <authorList>
            <person name="Lanie J.A."/>
            <person name="Ng W.-L."/>
            <person name="Kazmierczak K.M."/>
            <person name="Andrzejewski T.M."/>
            <person name="Davidsen T.M."/>
            <person name="Wayne K.J."/>
            <person name="Tettelin H."/>
            <person name="Glass J.I."/>
            <person name="Rusch D."/>
            <person name="Podicherti R."/>
            <person name="Tsui H.-C.T."/>
            <person name="Winkler M.E."/>
        </authorList>
    </citation>
    <scope>NUCLEOTIDE SEQUENCE</scope>
</reference>
<protein>
    <submittedName>
        <fullName evidence="1">Uncharacterized protein</fullName>
    </submittedName>
</protein>
<dbReference type="AlphaFoldDB" id="A0A383B2F4"/>
<gene>
    <name evidence="1" type="ORF">METZ01_LOCUS466442</name>
</gene>
<organism evidence="1">
    <name type="scientific">marine metagenome</name>
    <dbReference type="NCBI Taxonomy" id="408172"/>
    <lineage>
        <taxon>unclassified sequences</taxon>
        <taxon>metagenomes</taxon>
        <taxon>ecological metagenomes</taxon>
    </lineage>
</organism>
<name>A0A383B2F4_9ZZZZ</name>
<dbReference type="EMBL" id="UINC01196544">
    <property type="protein sequence ID" value="SVE13588.1"/>
    <property type="molecule type" value="Genomic_DNA"/>
</dbReference>
<evidence type="ECO:0000313" key="1">
    <source>
        <dbReference type="EMBL" id="SVE13588.1"/>
    </source>
</evidence>
<sequence>MIQYNGSYLYIDVLISRYLTNISQIKVSHQVLIIVTIQYTHRMK</sequence>